<comment type="similarity">
    <text evidence="8">Belongs to the transferase hexapeptide repeat family. LpxA subfamily.</text>
</comment>
<evidence type="ECO:0000313" key="10">
    <source>
        <dbReference type="EMBL" id="AVO44974.1"/>
    </source>
</evidence>
<comment type="subunit">
    <text evidence="8">Homotrimer.</text>
</comment>
<dbReference type="Gene3D" id="2.160.10.10">
    <property type="entry name" value="Hexapeptide repeat proteins"/>
    <property type="match status" value="1"/>
</dbReference>
<keyword evidence="5 8" id="KW-0677">Repeat</keyword>
<reference evidence="10 11" key="1">
    <citation type="submission" date="2018-03" db="EMBL/GenBank/DDBJ databases">
        <title>Genome sequencing of Phreatobacter sp.</title>
        <authorList>
            <person name="Kim S.-J."/>
            <person name="Heo J."/>
            <person name="Kwon S.-W."/>
        </authorList>
    </citation>
    <scope>NUCLEOTIDE SEQUENCE [LARGE SCALE GENOMIC DNA]</scope>
    <source>
        <strain evidence="10 11">S-12</strain>
    </source>
</reference>
<keyword evidence="7 8" id="KW-0012">Acyltransferase</keyword>
<dbReference type="InterPro" id="IPR001451">
    <property type="entry name" value="Hexapep"/>
</dbReference>
<dbReference type="EC" id="2.3.1.129" evidence="8"/>
<dbReference type="Gene3D" id="1.20.1180.10">
    <property type="entry name" value="Udp N-acetylglucosamine O-acyltransferase, C-terminal domain"/>
    <property type="match status" value="1"/>
</dbReference>
<dbReference type="CDD" id="cd03351">
    <property type="entry name" value="LbH_UDP-GlcNAc_AT"/>
    <property type="match status" value="1"/>
</dbReference>
<evidence type="ECO:0000313" key="11">
    <source>
        <dbReference type="Proteomes" id="UP000237889"/>
    </source>
</evidence>
<dbReference type="UniPathway" id="UPA00359">
    <property type="reaction ID" value="UER00477"/>
</dbReference>
<dbReference type="Pfam" id="PF00132">
    <property type="entry name" value="Hexapep"/>
    <property type="match status" value="2"/>
</dbReference>
<keyword evidence="3 8" id="KW-0441">Lipid A biosynthesis</keyword>
<keyword evidence="2 8" id="KW-0444">Lipid biosynthesis</keyword>
<dbReference type="NCBIfam" id="NF003657">
    <property type="entry name" value="PRK05289.1"/>
    <property type="match status" value="1"/>
</dbReference>
<protein>
    <recommendedName>
        <fullName evidence="8">Acyl-[acyl-carrier-protein]--UDP-N-acetylglucosamine O-acyltransferase</fullName>
        <shortName evidence="8">UDP-N-acetylglucosamine acyltransferase</shortName>
        <ecNumber evidence="8">2.3.1.129</ecNumber>
    </recommendedName>
</protein>
<accession>A0A2S0N9X9</accession>
<dbReference type="PIRSF" id="PIRSF000456">
    <property type="entry name" value="UDP-GlcNAc_acltr"/>
    <property type="match status" value="1"/>
</dbReference>
<evidence type="ECO:0000256" key="1">
    <source>
        <dbReference type="ARBA" id="ARBA00022490"/>
    </source>
</evidence>
<dbReference type="InterPro" id="IPR011004">
    <property type="entry name" value="Trimer_LpxA-like_sf"/>
</dbReference>
<evidence type="ECO:0000256" key="8">
    <source>
        <dbReference type="HAMAP-Rule" id="MF_00387"/>
    </source>
</evidence>
<dbReference type="PANTHER" id="PTHR43480:SF1">
    <property type="entry name" value="ACYL-[ACYL-CARRIER-PROTEIN]--UDP-N-ACETYLGLUCOSAMINE O-ACYLTRANSFERASE, MITOCHONDRIAL-RELATED"/>
    <property type="match status" value="1"/>
</dbReference>
<organism evidence="10 11">
    <name type="scientific">Phreatobacter cathodiphilus</name>
    <dbReference type="NCBI Taxonomy" id="1868589"/>
    <lineage>
        <taxon>Bacteria</taxon>
        <taxon>Pseudomonadati</taxon>
        <taxon>Pseudomonadota</taxon>
        <taxon>Alphaproteobacteria</taxon>
        <taxon>Hyphomicrobiales</taxon>
        <taxon>Phreatobacteraceae</taxon>
        <taxon>Phreatobacter</taxon>
    </lineage>
</organism>
<keyword evidence="4 8" id="KW-0808">Transferase</keyword>
<comment type="catalytic activity">
    <reaction evidence="8">
        <text>a (3R)-hydroxyacyl-[ACP] + UDP-N-acetyl-alpha-D-glucosamine = a UDP-3-O-[(3R)-3-hydroxyacyl]-N-acetyl-alpha-D-glucosamine + holo-[ACP]</text>
        <dbReference type="Rhea" id="RHEA:67812"/>
        <dbReference type="Rhea" id="RHEA-COMP:9685"/>
        <dbReference type="Rhea" id="RHEA-COMP:9945"/>
        <dbReference type="ChEBI" id="CHEBI:57705"/>
        <dbReference type="ChEBI" id="CHEBI:64479"/>
        <dbReference type="ChEBI" id="CHEBI:78827"/>
        <dbReference type="ChEBI" id="CHEBI:173225"/>
        <dbReference type="EC" id="2.3.1.129"/>
    </reaction>
</comment>
<sequence>MTSRATEIHPLAYVAPAARLGQGVRVGPFCTVGPDVELGDGVTLHSHVNVDGHTSIGARSEVFPFASIGTAPQDLSYKGEPTTASIGEDCVIRESVTINRGTPKTGATVLGDRCFLMAYAHVAHDCRVGNNVIFANAATLGGHVKVGDYVFLGGLCAVHQFTRIGDFAMVGGVTGVKDDVIPYGMAFGANGTSGELIGLNVVGMKRRGLSRDDVRTVRACYETLFYGVGTFAERLADATAAYRDHPAAGRLIAFIEAGEKRPVMMAAPKKTRVAGTGPTAADE</sequence>
<evidence type="ECO:0000256" key="7">
    <source>
        <dbReference type="ARBA" id="ARBA00023315"/>
    </source>
</evidence>
<dbReference type="GO" id="GO:0005737">
    <property type="term" value="C:cytoplasm"/>
    <property type="evidence" value="ECO:0007669"/>
    <property type="project" value="UniProtKB-SubCell"/>
</dbReference>
<dbReference type="RefSeq" id="WP_106748315.1">
    <property type="nucleotide sequence ID" value="NZ_CP027668.1"/>
</dbReference>
<dbReference type="HAMAP" id="MF_00387">
    <property type="entry name" value="LpxA"/>
    <property type="match status" value="1"/>
</dbReference>
<dbReference type="InterPro" id="IPR037157">
    <property type="entry name" value="Acetyltransf_C_sf"/>
</dbReference>
<evidence type="ECO:0000256" key="5">
    <source>
        <dbReference type="ARBA" id="ARBA00022737"/>
    </source>
</evidence>
<dbReference type="KEGG" id="phr:C6569_07795"/>
<dbReference type="InterPro" id="IPR010137">
    <property type="entry name" value="Lipid_A_LpxA"/>
</dbReference>
<evidence type="ECO:0000256" key="3">
    <source>
        <dbReference type="ARBA" id="ARBA00022556"/>
    </source>
</evidence>
<feature type="domain" description="UDP N-acetylglucosamine O-acyltransferase C-terminal" evidence="9">
    <location>
        <begin position="179"/>
        <end position="261"/>
    </location>
</feature>
<name>A0A2S0N9X9_9HYPH</name>
<dbReference type="Proteomes" id="UP000237889">
    <property type="component" value="Chromosome"/>
</dbReference>
<dbReference type="PROSITE" id="PS00101">
    <property type="entry name" value="HEXAPEP_TRANSFERASES"/>
    <property type="match status" value="1"/>
</dbReference>
<dbReference type="GO" id="GO:0009245">
    <property type="term" value="P:lipid A biosynthetic process"/>
    <property type="evidence" value="ECO:0007669"/>
    <property type="project" value="UniProtKB-UniRule"/>
</dbReference>
<dbReference type="InterPro" id="IPR018357">
    <property type="entry name" value="Hexapep_transf_CS"/>
</dbReference>
<dbReference type="InterPro" id="IPR029098">
    <property type="entry name" value="Acetyltransf_C"/>
</dbReference>
<gene>
    <name evidence="8" type="primary">lpxA</name>
    <name evidence="10" type="ORF">C6569_07795</name>
</gene>
<dbReference type="Pfam" id="PF13720">
    <property type="entry name" value="Acetyltransf_11"/>
    <property type="match status" value="1"/>
</dbReference>
<dbReference type="GO" id="GO:0016020">
    <property type="term" value="C:membrane"/>
    <property type="evidence" value="ECO:0007669"/>
    <property type="project" value="GOC"/>
</dbReference>
<keyword evidence="11" id="KW-1185">Reference proteome</keyword>
<dbReference type="GO" id="GO:0008780">
    <property type="term" value="F:acyl-[acyl-carrier-protein]-UDP-N-acetylglucosamine O-acyltransferase activity"/>
    <property type="evidence" value="ECO:0007669"/>
    <property type="project" value="UniProtKB-UniRule"/>
</dbReference>
<proteinExistence type="inferred from homology"/>
<comment type="function">
    <text evidence="8">Involved in the biosynthesis of lipid A, a phosphorylated glycolipid that anchors the lipopolysaccharide to the outer membrane of the cell.</text>
</comment>
<dbReference type="AlphaFoldDB" id="A0A2S0N9X9"/>
<evidence type="ECO:0000256" key="2">
    <source>
        <dbReference type="ARBA" id="ARBA00022516"/>
    </source>
</evidence>
<comment type="subcellular location">
    <subcellularLocation>
        <location evidence="8">Cytoplasm</location>
    </subcellularLocation>
</comment>
<keyword evidence="6 8" id="KW-0443">Lipid metabolism</keyword>
<evidence type="ECO:0000256" key="6">
    <source>
        <dbReference type="ARBA" id="ARBA00023098"/>
    </source>
</evidence>
<dbReference type="OrthoDB" id="9807278at2"/>
<keyword evidence="1 8" id="KW-0963">Cytoplasm</keyword>
<comment type="pathway">
    <text evidence="8">Glycolipid biosynthesis; lipid IV(A) biosynthesis; lipid IV(A) from (3R)-3-hydroxytetradecanoyl-[acyl-carrier-protein] and UDP-N-acetyl-alpha-D-glucosamine: step 1/6.</text>
</comment>
<dbReference type="PANTHER" id="PTHR43480">
    <property type="entry name" value="ACYL-[ACYL-CARRIER-PROTEIN]--UDP-N-ACETYLGLUCOSAMINE O-ACYLTRANSFERASE"/>
    <property type="match status" value="1"/>
</dbReference>
<dbReference type="SUPFAM" id="SSF51161">
    <property type="entry name" value="Trimeric LpxA-like enzymes"/>
    <property type="match status" value="1"/>
</dbReference>
<evidence type="ECO:0000259" key="9">
    <source>
        <dbReference type="Pfam" id="PF13720"/>
    </source>
</evidence>
<dbReference type="EMBL" id="CP027668">
    <property type="protein sequence ID" value="AVO44974.1"/>
    <property type="molecule type" value="Genomic_DNA"/>
</dbReference>
<evidence type="ECO:0000256" key="4">
    <source>
        <dbReference type="ARBA" id="ARBA00022679"/>
    </source>
</evidence>
<dbReference type="NCBIfam" id="TIGR01852">
    <property type="entry name" value="lipid_A_lpxA"/>
    <property type="match status" value="1"/>
</dbReference>